<evidence type="ECO:0000313" key="2">
    <source>
        <dbReference type="Proteomes" id="UP000217790"/>
    </source>
</evidence>
<accession>A0A2H3CIK8</accession>
<proteinExistence type="predicted"/>
<dbReference type="EMBL" id="KZ293711">
    <property type="protein sequence ID" value="PBK82921.1"/>
    <property type="molecule type" value="Genomic_DNA"/>
</dbReference>
<feature type="non-terminal residue" evidence="1">
    <location>
        <position position="60"/>
    </location>
</feature>
<dbReference type="InParanoid" id="A0A2H3CIK8"/>
<dbReference type="AlphaFoldDB" id="A0A2H3CIK8"/>
<dbReference type="Proteomes" id="UP000217790">
    <property type="component" value="Unassembled WGS sequence"/>
</dbReference>
<feature type="non-terminal residue" evidence="1">
    <location>
        <position position="1"/>
    </location>
</feature>
<evidence type="ECO:0000313" key="1">
    <source>
        <dbReference type="EMBL" id="PBK82921.1"/>
    </source>
</evidence>
<name>A0A2H3CIK8_ARMGA</name>
<gene>
    <name evidence="1" type="ORF">ARMGADRAFT_1019364</name>
</gene>
<reference evidence="2" key="1">
    <citation type="journal article" date="2017" name="Nat. Ecol. Evol.">
        <title>Genome expansion and lineage-specific genetic innovations in the forest pathogenic fungi Armillaria.</title>
        <authorList>
            <person name="Sipos G."/>
            <person name="Prasanna A.N."/>
            <person name="Walter M.C."/>
            <person name="O'Connor E."/>
            <person name="Balint B."/>
            <person name="Krizsan K."/>
            <person name="Kiss B."/>
            <person name="Hess J."/>
            <person name="Varga T."/>
            <person name="Slot J."/>
            <person name="Riley R."/>
            <person name="Boka B."/>
            <person name="Rigling D."/>
            <person name="Barry K."/>
            <person name="Lee J."/>
            <person name="Mihaltcheva S."/>
            <person name="LaButti K."/>
            <person name="Lipzen A."/>
            <person name="Waldron R."/>
            <person name="Moloney N.M."/>
            <person name="Sperisen C."/>
            <person name="Kredics L."/>
            <person name="Vagvoelgyi C."/>
            <person name="Patrignani A."/>
            <person name="Fitzpatrick D."/>
            <person name="Nagy I."/>
            <person name="Doyle S."/>
            <person name="Anderson J.B."/>
            <person name="Grigoriev I.V."/>
            <person name="Gueldener U."/>
            <person name="Muensterkoetter M."/>
            <person name="Nagy L.G."/>
        </authorList>
    </citation>
    <scope>NUCLEOTIDE SEQUENCE [LARGE SCALE GENOMIC DNA]</scope>
    <source>
        <strain evidence="2">Ar21-2</strain>
    </source>
</reference>
<keyword evidence="2" id="KW-1185">Reference proteome</keyword>
<protein>
    <submittedName>
        <fullName evidence="1">Uncharacterized protein</fullName>
    </submittedName>
</protein>
<sequence length="60" mass="6361">LRSPPSLTIGSGHNPLLTIHHLSLTPLVSTITSVQRSHRAVLVAGVYINITSDNGSLCNM</sequence>
<organism evidence="1 2">
    <name type="scientific">Armillaria gallica</name>
    <name type="common">Bulbous honey fungus</name>
    <name type="synonym">Armillaria bulbosa</name>
    <dbReference type="NCBI Taxonomy" id="47427"/>
    <lineage>
        <taxon>Eukaryota</taxon>
        <taxon>Fungi</taxon>
        <taxon>Dikarya</taxon>
        <taxon>Basidiomycota</taxon>
        <taxon>Agaricomycotina</taxon>
        <taxon>Agaricomycetes</taxon>
        <taxon>Agaricomycetidae</taxon>
        <taxon>Agaricales</taxon>
        <taxon>Marasmiineae</taxon>
        <taxon>Physalacriaceae</taxon>
        <taxon>Armillaria</taxon>
    </lineage>
</organism>